<feature type="region of interest" description="Disordered" evidence="1">
    <location>
        <begin position="1"/>
        <end position="42"/>
    </location>
</feature>
<dbReference type="RefSeq" id="WP_108914147.1">
    <property type="nucleotide sequence ID" value="NZ_JBHXVI010000001.1"/>
</dbReference>
<reference evidence="3 4" key="1">
    <citation type="journal article" date="2019" name="Nat. Commun.">
        <title>The antimicrobial potential of Streptomyces from insect microbiomes.</title>
        <authorList>
            <person name="Chevrette M.G."/>
            <person name="Carlson C.M."/>
            <person name="Ortega H.E."/>
            <person name="Thomas C."/>
            <person name="Ananiev G.E."/>
            <person name="Barns K.J."/>
            <person name="Book A.J."/>
            <person name="Cagnazzo J."/>
            <person name="Carlos C."/>
            <person name="Flanigan W."/>
            <person name="Grubbs K.J."/>
            <person name="Horn H.A."/>
            <person name="Hoffmann F.M."/>
            <person name="Klassen J.L."/>
            <person name="Knack J.J."/>
            <person name="Lewin G.R."/>
            <person name="McDonald B.R."/>
            <person name="Muller L."/>
            <person name="Melo W.G.P."/>
            <person name="Pinto-Tomas A.A."/>
            <person name="Schmitz A."/>
            <person name="Wendt-Pienkowski E."/>
            <person name="Wildman S."/>
            <person name="Zhao M."/>
            <person name="Zhang F."/>
            <person name="Bugni T.S."/>
            <person name="Andes D.R."/>
            <person name="Pupo M.T."/>
            <person name="Currie C.R."/>
        </authorList>
    </citation>
    <scope>NUCLEOTIDE SEQUENCE [LARGE SCALE GENOMIC DNA]</scope>
    <source>
        <strain evidence="3 4">SID5840</strain>
    </source>
</reference>
<evidence type="ECO:0000256" key="1">
    <source>
        <dbReference type="SAM" id="MobiDB-lite"/>
    </source>
</evidence>
<name>A0A7K2IQP2_9ACTN</name>
<dbReference type="AlphaFoldDB" id="A0A7K2IQP2"/>
<evidence type="ECO:0000313" key="3">
    <source>
        <dbReference type="EMBL" id="MYR32281.1"/>
    </source>
</evidence>
<protein>
    <submittedName>
        <fullName evidence="3">Uncharacterized protein</fullName>
    </submittedName>
</protein>
<gene>
    <name evidence="3" type="ORF">GTW20_08360</name>
</gene>
<keyword evidence="2" id="KW-0812">Transmembrane</keyword>
<feature type="transmembrane region" description="Helical" evidence="2">
    <location>
        <begin position="85"/>
        <end position="104"/>
    </location>
</feature>
<evidence type="ECO:0000256" key="2">
    <source>
        <dbReference type="SAM" id="Phobius"/>
    </source>
</evidence>
<dbReference type="Proteomes" id="UP000467124">
    <property type="component" value="Unassembled WGS sequence"/>
</dbReference>
<keyword evidence="2" id="KW-0472">Membrane</keyword>
<feature type="transmembrane region" description="Helical" evidence="2">
    <location>
        <begin position="58"/>
        <end position="79"/>
    </location>
</feature>
<feature type="transmembrane region" description="Helical" evidence="2">
    <location>
        <begin position="141"/>
        <end position="160"/>
    </location>
</feature>
<accession>A0A7K2IQP2</accession>
<dbReference type="EMBL" id="WWHY01000001">
    <property type="protein sequence ID" value="MYR32281.1"/>
    <property type="molecule type" value="Genomic_DNA"/>
</dbReference>
<proteinExistence type="predicted"/>
<sequence length="161" mass="17586">MPPVEPRPGPEERPPPQGSESRVEPVPGRPAPTMAGEGFRRTTRARNKVIRAERGRGFWHLAIGTVFYVMVVGGMADYVEPGTRIGAHLVFWLLIGLGFWIAVARERRHDWGPRPRWPWAAAALGGAVAVELLILTMGSPMIIVGSVILLALGSFFLMLVG</sequence>
<keyword evidence="2" id="KW-1133">Transmembrane helix</keyword>
<feature type="transmembrane region" description="Helical" evidence="2">
    <location>
        <begin position="116"/>
        <end position="135"/>
    </location>
</feature>
<evidence type="ECO:0000313" key="4">
    <source>
        <dbReference type="Proteomes" id="UP000467124"/>
    </source>
</evidence>
<organism evidence="3 4">
    <name type="scientific">Nocardiopsis alba</name>
    <dbReference type="NCBI Taxonomy" id="53437"/>
    <lineage>
        <taxon>Bacteria</taxon>
        <taxon>Bacillati</taxon>
        <taxon>Actinomycetota</taxon>
        <taxon>Actinomycetes</taxon>
        <taxon>Streptosporangiales</taxon>
        <taxon>Nocardiopsidaceae</taxon>
        <taxon>Nocardiopsis</taxon>
    </lineage>
</organism>
<comment type="caution">
    <text evidence="3">The sequence shown here is derived from an EMBL/GenBank/DDBJ whole genome shotgun (WGS) entry which is preliminary data.</text>
</comment>